<evidence type="ECO:0000256" key="3">
    <source>
        <dbReference type="ARBA" id="ARBA00022448"/>
    </source>
</evidence>
<proteinExistence type="predicted"/>
<evidence type="ECO:0000256" key="10">
    <source>
        <dbReference type="ARBA" id="ARBA00023136"/>
    </source>
</evidence>
<dbReference type="WBParaSite" id="nRc.2.0.1.t28325-RA">
    <property type="protein sequence ID" value="nRc.2.0.1.t28325-RA"/>
    <property type="gene ID" value="nRc.2.0.1.g28325"/>
</dbReference>
<feature type="transmembrane region" description="Helical" evidence="13">
    <location>
        <begin position="43"/>
        <end position="62"/>
    </location>
</feature>
<dbReference type="InterPro" id="IPR031846">
    <property type="entry name" value="Hvcn1"/>
</dbReference>
<dbReference type="AlphaFoldDB" id="A0A915JQ38"/>
<organism evidence="15 16">
    <name type="scientific">Romanomermis culicivorax</name>
    <name type="common">Nematode worm</name>
    <dbReference type="NCBI Taxonomy" id="13658"/>
    <lineage>
        <taxon>Eukaryota</taxon>
        <taxon>Metazoa</taxon>
        <taxon>Ecdysozoa</taxon>
        <taxon>Nematoda</taxon>
        <taxon>Enoplea</taxon>
        <taxon>Dorylaimia</taxon>
        <taxon>Mermithida</taxon>
        <taxon>Mermithoidea</taxon>
        <taxon>Mermithidae</taxon>
        <taxon>Romanomermis</taxon>
    </lineage>
</organism>
<feature type="transmembrane region" description="Helical" evidence="13">
    <location>
        <begin position="115"/>
        <end position="135"/>
    </location>
</feature>
<keyword evidence="6" id="KW-0851">Voltage-gated channel</keyword>
<evidence type="ECO:0000259" key="14">
    <source>
        <dbReference type="Pfam" id="PF00520"/>
    </source>
</evidence>
<keyword evidence="4" id="KW-1003">Cell membrane</keyword>
<keyword evidence="3" id="KW-0813">Transport</keyword>
<evidence type="ECO:0000256" key="12">
    <source>
        <dbReference type="ARBA" id="ARBA00031989"/>
    </source>
</evidence>
<dbReference type="Gene3D" id="1.20.120.350">
    <property type="entry name" value="Voltage-gated potassium channels. Chain C"/>
    <property type="match status" value="1"/>
</dbReference>
<keyword evidence="11" id="KW-0407">Ion channel</keyword>
<evidence type="ECO:0000256" key="13">
    <source>
        <dbReference type="SAM" id="Phobius"/>
    </source>
</evidence>
<sequence>MSEKLEKTKLDDQHQNRHDFAAADVDETTNFLPSGDVDDGNDVIIVCMVVFNWFIVIVELLINLRIFELGIQNQKLNLSISKILHLINVAMLGLFFMEMTLKACFIFGWPRFFRHRMEILDFVLVLSAFSLILAFGGKETSSDSAALLIVFRLW</sequence>
<evidence type="ECO:0000256" key="5">
    <source>
        <dbReference type="ARBA" id="ARBA00022692"/>
    </source>
</evidence>
<dbReference type="GO" id="GO:0005886">
    <property type="term" value="C:plasma membrane"/>
    <property type="evidence" value="ECO:0007669"/>
    <property type="project" value="UniProtKB-SubCell"/>
</dbReference>
<evidence type="ECO:0000256" key="9">
    <source>
        <dbReference type="ARBA" id="ARBA00023065"/>
    </source>
</evidence>
<keyword evidence="9" id="KW-0406">Ion transport</keyword>
<dbReference type="GO" id="GO:0034702">
    <property type="term" value="C:monoatomic ion channel complex"/>
    <property type="evidence" value="ECO:0007669"/>
    <property type="project" value="UniProtKB-KW"/>
</dbReference>
<dbReference type="InterPro" id="IPR027359">
    <property type="entry name" value="Volt_channel_dom_sf"/>
</dbReference>
<evidence type="ECO:0000256" key="4">
    <source>
        <dbReference type="ARBA" id="ARBA00022475"/>
    </source>
</evidence>
<evidence type="ECO:0000256" key="1">
    <source>
        <dbReference type="ARBA" id="ARBA00004651"/>
    </source>
</evidence>
<dbReference type="GO" id="GO:0030171">
    <property type="term" value="F:voltage-gated proton channel activity"/>
    <property type="evidence" value="ECO:0007669"/>
    <property type="project" value="InterPro"/>
</dbReference>
<accession>A0A915JQ38</accession>
<feature type="domain" description="Ion transport" evidence="14">
    <location>
        <begin position="51"/>
        <end position="153"/>
    </location>
</feature>
<dbReference type="Proteomes" id="UP000887565">
    <property type="component" value="Unplaced"/>
</dbReference>
<keyword evidence="8" id="KW-0175">Coiled coil</keyword>
<comment type="subcellular location">
    <subcellularLocation>
        <location evidence="1">Cell membrane</location>
        <topology evidence="1">Multi-pass membrane protein</topology>
    </subcellularLocation>
</comment>
<reference evidence="16" key="1">
    <citation type="submission" date="2022-11" db="UniProtKB">
        <authorList>
            <consortium name="WormBaseParasite"/>
        </authorList>
    </citation>
    <scope>IDENTIFICATION</scope>
</reference>
<dbReference type="InterPro" id="IPR005821">
    <property type="entry name" value="Ion_trans_dom"/>
</dbReference>
<protein>
    <recommendedName>
        <fullName evidence="2">Voltage-gated hydrogen channel 1</fullName>
    </recommendedName>
    <alternativeName>
        <fullName evidence="12">Hydrogen voltage-gated channel 1</fullName>
    </alternativeName>
</protein>
<evidence type="ECO:0000256" key="2">
    <source>
        <dbReference type="ARBA" id="ARBA00015897"/>
    </source>
</evidence>
<dbReference type="SUPFAM" id="SSF81324">
    <property type="entry name" value="Voltage-gated potassium channels"/>
    <property type="match status" value="1"/>
</dbReference>
<keyword evidence="15" id="KW-1185">Reference proteome</keyword>
<evidence type="ECO:0000313" key="15">
    <source>
        <dbReference type="Proteomes" id="UP000887565"/>
    </source>
</evidence>
<feature type="transmembrane region" description="Helical" evidence="13">
    <location>
        <begin position="83"/>
        <end position="109"/>
    </location>
</feature>
<evidence type="ECO:0000313" key="16">
    <source>
        <dbReference type="WBParaSite" id="nRc.2.0.1.t28325-RA"/>
    </source>
</evidence>
<name>A0A915JQ38_ROMCU</name>
<dbReference type="PANTHER" id="PTHR46480:SF1">
    <property type="entry name" value="VOLTAGE-GATED HYDROGEN CHANNEL 1"/>
    <property type="match status" value="1"/>
</dbReference>
<keyword evidence="7 13" id="KW-1133">Transmembrane helix</keyword>
<dbReference type="Pfam" id="PF00520">
    <property type="entry name" value="Ion_trans"/>
    <property type="match status" value="1"/>
</dbReference>
<evidence type="ECO:0000256" key="11">
    <source>
        <dbReference type="ARBA" id="ARBA00023303"/>
    </source>
</evidence>
<keyword evidence="10 13" id="KW-0472">Membrane</keyword>
<evidence type="ECO:0000256" key="7">
    <source>
        <dbReference type="ARBA" id="ARBA00022989"/>
    </source>
</evidence>
<evidence type="ECO:0000256" key="6">
    <source>
        <dbReference type="ARBA" id="ARBA00022882"/>
    </source>
</evidence>
<dbReference type="PANTHER" id="PTHR46480">
    <property type="entry name" value="F20B24.22"/>
    <property type="match status" value="1"/>
</dbReference>
<keyword evidence="5 13" id="KW-0812">Transmembrane</keyword>
<evidence type="ECO:0000256" key="8">
    <source>
        <dbReference type="ARBA" id="ARBA00023054"/>
    </source>
</evidence>